<protein>
    <submittedName>
        <fullName evidence="2">XRE family transcriptional regulator</fullName>
    </submittedName>
</protein>
<gene>
    <name evidence="2" type="ORF">E4099_16125</name>
</gene>
<dbReference type="SMART" id="SM00530">
    <property type="entry name" value="HTH_XRE"/>
    <property type="match status" value="1"/>
</dbReference>
<dbReference type="InterPro" id="IPR001387">
    <property type="entry name" value="Cro/C1-type_HTH"/>
</dbReference>
<proteinExistence type="predicted"/>
<evidence type="ECO:0000259" key="1">
    <source>
        <dbReference type="PROSITE" id="PS50943"/>
    </source>
</evidence>
<dbReference type="PROSITE" id="PS50943">
    <property type="entry name" value="HTH_CROC1"/>
    <property type="match status" value="1"/>
</dbReference>
<dbReference type="CDD" id="cd00093">
    <property type="entry name" value="HTH_XRE"/>
    <property type="match status" value="1"/>
</dbReference>
<dbReference type="OrthoDB" id="2897536at2"/>
<dbReference type="Pfam" id="PF19054">
    <property type="entry name" value="DUF5753"/>
    <property type="match status" value="1"/>
</dbReference>
<accession>A0A4Z0H677</accession>
<dbReference type="EMBL" id="SRID01000137">
    <property type="protein sequence ID" value="TGB08091.1"/>
    <property type="molecule type" value="Genomic_DNA"/>
</dbReference>
<dbReference type="RefSeq" id="WP_135339761.1">
    <property type="nucleotide sequence ID" value="NZ_JBHLTX010000035.1"/>
</dbReference>
<feature type="domain" description="HTH cro/C1-type" evidence="1">
    <location>
        <begin position="18"/>
        <end position="70"/>
    </location>
</feature>
<name>A0A4Z0H677_9ACTN</name>
<dbReference type="GO" id="GO:0003677">
    <property type="term" value="F:DNA binding"/>
    <property type="evidence" value="ECO:0007669"/>
    <property type="project" value="InterPro"/>
</dbReference>
<evidence type="ECO:0000313" key="3">
    <source>
        <dbReference type="Proteomes" id="UP000297948"/>
    </source>
</evidence>
<organism evidence="2 3">
    <name type="scientific">Streptomyces palmae</name>
    <dbReference type="NCBI Taxonomy" id="1701085"/>
    <lineage>
        <taxon>Bacteria</taxon>
        <taxon>Bacillati</taxon>
        <taxon>Actinomycetota</taxon>
        <taxon>Actinomycetes</taxon>
        <taxon>Kitasatosporales</taxon>
        <taxon>Streptomycetaceae</taxon>
        <taxon>Streptomyces</taxon>
    </lineage>
</organism>
<evidence type="ECO:0000313" key="2">
    <source>
        <dbReference type="EMBL" id="TGB08091.1"/>
    </source>
</evidence>
<dbReference type="InterPro" id="IPR010982">
    <property type="entry name" value="Lambda_DNA-bd_dom_sf"/>
</dbReference>
<dbReference type="SUPFAM" id="SSF47413">
    <property type="entry name" value="lambda repressor-like DNA-binding domains"/>
    <property type="match status" value="1"/>
</dbReference>
<dbReference type="InterPro" id="IPR043917">
    <property type="entry name" value="DUF5753"/>
</dbReference>
<comment type="caution">
    <text evidence="2">The sequence shown here is derived from an EMBL/GenBank/DDBJ whole genome shotgun (WGS) entry which is preliminary data.</text>
</comment>
<dbReference type="Pfam" id="PF13560">
    <property type="entry name" value="HTH_31"/>
    <property type="match status" value="1"/>
</dbReference>
<dbReference type="Gene3D" id="1.10.260.40">
    <property type="entry name" value="lambda repressor-like DNA-binding domains"/>
    <property type="match status" value="1"/>
</dbReference>
<dbReference type="Proteomes" id="UP000297948">
    <property type="component" value="Unassembled WGS sequence"/>
</dbReference>
<dbReference type="AlphaFoldDB" id="A0A4Z0H677"/>
<sequence>MATNRRPRSQREKYGEELRIRRIAAELTQEALSDHVVCSPTLISHFEAGRRLPNLEDAARLDQALQTDGFFARWLEDLESKFADHFAVAAELERQASELRLFGISLVPGLLQTDLYARAVLSTASPNYRAEDLDRRVVNRIERARILDNPLSPVVWTLLDEAVLRRRVGGRQVMAQQLTKIADMAEAGRLRLHVLPFGVGAHALIESMVTLMSFPDAAPVAYVEGLRTGNLMDDPAMVSSCQSAYDLALSDAASHQESLVLVRAIAEEHENGQH</sequence>
<keyword evidence="3" id="KW-1185">Reference proteome</keyword>
<reference evidence="2 3" key="1">
    <citation type="submission" date="2019-03" db="EMBL/GenBank/DDBJ databases">
        <authorList>
            <person name="Gonzalez-Pimentel J.L."/>
        </authorList>
    </citation>
    <scope>NUCLEOTIDE SEQUENCE [LARGE SCALE GENOMIC DNA]</scope>
    <source>
        <strain evidence="2 3">JCM 31289</strain>
    </source>
</reference>